<dbReference type="Proteomes" id="UP001174997">
    <property type="component" value="Unassembled WGS sequence"/>
</dbReference>
<feature type="region of interest" description="Disordered" evidence="1">
    <location>
        <begin position="128"/>
        <end position="147"/>
    </location>
</feature>
<feature type="region of interest" description="Disordered" evidence="1">
    <location>
        <begin position="1"/>
        <end position="55"/>
    </location>
</feature>
<name>A0AA39ZHN6_9PEZI</name>
<feature type="compositionally biased region" description="Basic and acidic residues" evidence="1">
    <location>
        <begin position="7"/>
        <end position="16"/>
    </location>
</feature>
<proteinExistence type="predicted"/>
<protein>
    <submittedName>
        <fullName evidence="2">Uncharacterized protein</fullName>
    </submittedName>
</protein>
<feature type="compositionally biased region" description="Polar residues" evidence="1">
    <location>
        <begin position="128"/>
        <end position="141"/>
    </location>
</feature>
<feature type="compositionally biased region" description="Polar residues" evidence="1">
    <location>
        <begin position="18"/>
        <end position="37"/>
    </location>
</feature>
<accession>A0AA39ZHN6</accession>
<feature type="region of interest" description="Disordered" evidence="1">
    <location>
        <begin position="156"/>
        <end position="183"/>
    </location>
</feature>
<feature type="region of interest" description="Disordered" evidence="1">
    <location>
        <begin position="73"/>
        <end position="95"/>
    </location>
</feature>
<organism evidence="2 3">
    <name type="scientific">Cercophora samala</name>
    <dbReference type="NCBI Taxonomy" id="330535"/>
    <lineage>
        <taxon>Eukaryota</taxon>
        <taxon>Fungi</taxon>
        <taxon>Dikarya</taxon>
        <taxon>Ascomycota</taxon>
        <taxon>Pezizomycotina</taxon>
        <taxon>Sordariomycetes</taxon>
        <taxon>Sordariomycetidae</taxon>
        <taxon>Sordariales</taxon>
        <taxon>Lasiosphaeriaceae</taxon>
        <taxon>Cercophora</taxon>
    </lineage>
</organism>
<dbReference type="EMBL" id="JAULSY010000023">
    <property type="protein sequence ID" value="KAK0671236.1"/>
    <property type="molecule type" value="Genomic_DNA"/>
</dbReference>
<keyword evidence="3" id="KW-1185">Reference proteome</keyword>
<comment type="caution">
    <text evidence="2">The sequence shown here is derived from an EMBL/GenBank/DDBJ whole genome shotgun (WGS) entry which is preliminary data.</text>
</comment>
<evidence type="ECO:0000313" key="3">
    <source>
        <dbReference type="Proteomes" id="UP001174997"/>
    </source>
</evidence>
<reference evidence="2" key="1">
    <citation type="submission" date="2023-06" db="EMBL/GenBank/DDBJ databases">
        <title>Genome-scale phylogeny and comparative genomics of the fungal order Sordariales.</title>
        <authorList>
            <consortium name="Lawrence Berkeley National Laboratory"/>
            <person name="Hensen N."/>
            <person name="Bonometti L."/>
            <person name="Westerberg I."/>
            <person name="Brannstrom I.O."/>
            <person name="Guillou S."/>
            <person name="Cros-Aarteil S."/>
            <person name="Calhoun S."/>
            <person name="Haridas S."/>
            <person name="Kuo A."/>
            <person name="Mondo S."/>
            <person name="Pangilinan J."/>
            <person name="Riley R."/>
            <person name="Labutti K."/>
            <person name="Andreopoulos B."/>
            <person name="Lipzen A."/>
            <person name="Chen C."/>
            <person name="Yanf M."/>
            <person name="Daum C."/>
            <person name="Ng V."/>
            <person name="Clum A."/>
            <person name="Steindorff A."/>
            <person name="Ohm R."/>
            <person name="Martin F."/>
            <person name="Silar P."/>
            <person name="Natvig D."/>
            <person name="Lalanne C."/>
            <person name="Gautier V."/>
            <person name="Ament-Velasquez S.L."/>
            <person name="Kruys A."/>
            <person name="Hutchinson M.I."/>
            <person name="Powell A.J."/>
            <person name="Barry K."/>
            <person name="Miller A.N."/>
            <person name="Grigoriev I.V."/>
            <person name="Debuchy R."/>
            <person name="Gladieux P."/>
            <person name="Thoren M.H."/>
            <person name="Johannesson H."/>
        </authorList>
    </citation>
    <scope>NUCLEOTIDE SEQUENCE</scope>
    <source>
        <strain evidence="2">CBS 307.81</strain>
    </source>
</reference>
<dbReference type="AlphaFoldDB" id="A0AA39ZHN6"/>
<feature type="compositionally biased region" description="Basic and acidic residues" evidence="1">
    <location>
        <begin position="156"/>
        <end position="172"/>
    </location>
</feature>
<gene>
    <name evidence="2" type="ORF">QBC41DRAFT_60773</name>
</gene>
<evidence type="ECO:0000256" key="1">
    <source>
        <dbReference type="SAM" id="MobiDB-lite"/>
    </source>
</evidence>
<sequence>MSHRYSRSPDDHRRPSDASLSGTWYSNEDNTAATSARPTYRTGATEYSNNPEIEYIPDDHDILHSRYVDSAYRDQPSPQLAEPPYPDHDDGADVPSGIYHPSDAFLWMTGDKQSGDDLGMMGSLEALPSTTPPQYISQEPTTEPDPRRGIYVFEPENKSKGKETQRQKENTARAHHNSGYGPGASNLGAQVMFHEAHTYGSGGHFLVNASAEHHASGITTQHNFSHQYPDHIDENDLYGFDRTMEADDLDWEMVCIHGYSEHCPFYCQHQT</sequence>
<evidence type="ECO:0000313" key="2">
    <source>
        <dbReference type="EMBL" id="KAK0671236.1"/>
    </source>
</evidence>